<comment type="caution">
    <text evidence="2">The sequence shown here is derived from an EMBL/GenBank/DDBJ whole genome shotgun (WGS) entry which is preliminary data.</text>
</comment>
<name>A0ABD5ZIM9_9EURY</name>
<gene>
    <name evidence="2" type="ORF">ACFQJC_16250</name>
</gene>
<feature type="region of interest" description="Disordered" evidence="1">
    <location>
        <begin position="1"/>
        <end position="23"/>
    </location>
</feature>
<evidence type="ECO:0000313" key="3">
    <source>
        <dbReference type="Proteomes" id="UP001596481"/>
    </source>
</evidence>
<keyword evidence="3" id="KW-1185">Reference proteome</keyword>
<sequence>MTRQELQTASKLLKDAAEQTTGDVQERLYEQSDQIAKLATREEGPDHGRLDRHMNVLHDLAGKTEGDVSETVTEARSQLFEYRKSVPGV</sequence>
<dbReference type="InterPro" id="IPR055975">
    <property type="entry name" value="DUF7553"/>
</dbReference>
<protein>
    <submittedName>
        <fullName evidence="2">Uncharacterized protein</fullName>
    </submittedName>
</protein>
<organism evidence="2 3">
    <name type="scientific">Haloferax namakaokahaiae</name>
    <dbReference type="NCBI Taxonomy" id="1748331"/>
    <lineage>
        <taxon>Archaea</taxon>
        <taxon>Methanobacteriati</taxon>
        <taxon>Methanobacteriota</taxon>
        <taxon>Stenosarchaea group</taxon>
        <taxon>Halobacteria</taxon>
        <taxon>Halobacteriales</taxon>
        <taxon>Haloferacaceae</taxon>
        <taxon>Haloferax</taxon>
    </lineage>
</organism>
<evidence type="ECO:0000313" key="2">
    <source>
        <dbReference type="EMBL" id="MFC7205071.1"/>
    </source>
</evidence>
<proteinExistence type="predicted"/>
<dbReference type="Pfam" id="PF24430">
    <property type="entry name" value="DUF7553"/>
    <property type="match status" value="1"/>
</dbReference>
<evidence type="ECO:0000256" key="1">
    <source>
        <dbReference type="SAM" id="MobiDB-lite"/>
    </source>
</evidence>
<feature type="compositionally biased region" description="Polar residues" evidence="1">
    <location>
        <begin position="1"/>
        <end position="10"/>
    </location>
</feature>
<dbReference type="AlphaFoldDB" id="A0ABD5ZIM9"/>
<reference evidence="2 3" key="1">
    <citation type="journal article" date="2019" name="Int. J. Syst. Evol. Microbiol.">
        <title>The Global Catalogue of Microorganisms (GCM) 10K type strain sequencing project: providing services to taxonomists for standard genome sequencing and annotation.</title>
        <authorList>
            <consortium name="The Broad Institute Genomics Platform"/>
            <consortium name="The Broad Institute Genome Sequencing Center for Infectious Disease"/>
            <person name="Wu L."/>
            <person name="Ma J."/>
        </authorList>
    </citation>
    <scope>NUCLEOTIDE SEQUENCE [LARGE SCALE GENOMIC DNA]</scope>
    <source>
        <strain evidence="2 3">DSM 29988</strain>
    </source>
</reference>
<dbReference type="EMBL" id="JBHTAA010000005">
    <property type="protein sequence ID" value="MFC7205071.1"/>
    <property type="molecule type" value="Genomic_DNA"/>
</dbReference>
<dbReference type="RefSeq" id="WP_390225315.1">
    <property type="nucleotide sequence ID" value="NZ_JBHTAA010000005.1"/>
</dbReference>
<dbReference type="Proteomes" id="UP001596481">
    <property type="component" value="Unassembled WGS sequence"/>
</dbReference>
<accession>A0ABD5ZIM9</accession>